<dbReference type="Proteomes" id="UP000288805">
    <property type="component" value="Unassembled WGS sequence"/>
</dbReference>
<reference evidence="1 2" key="1">
    <citation type="journal article" date="2018" name="PLoS Genet.">
        <title>Population sequencing reveals clonal diversity and ancestral inbreeding in the grapevine cultivar Chardonnay.</title>
        <authorList>
            <person name="Roach M.J."/>
            <person name="Johnson D.L."/>
            <person name="Bohlmann J."/>
            <person name="van Vuuren H.J."/>
            <person name="Jones S.J."/>
            <person name="Pretorius I.S."/>
            <person name="Schmidt S.A."/>
            <person name="Borneman A.R."/>
        </authorList>
    </citation>
    <scope>NUCLEOTIDE SEQUENCE [LARGE SCALE GENOMIC DNA]</scope>
    <source>
        <strain evidence="2">cv. Chardonnay</strain>
        <tissue evidence="1">Leaf</tissue>
    </source>
</reference>
<dbReference type="EMBL" id="QGNW01000722">
    <property type="protein sequence ID" value="RVW64321.1"/>
    <property type="molecule type" value="Genomic_DNA"/>
</dbReference>
<name>A0A438FWH7_VITVI</name>
<gene>
    <name evidence="1" type="ORF">CK203_047006</name>
</gene>
<organism evidence="1 2">
    <name type="scientific">Vitis vinifera</name>
    <name type="common">Grape</name>
    <dbReference type="NCBI Taxonomy" id="29760"/>
    <lineage>
        <taxon>Eukaryota</taxon>
        <taxon>Viridiplantae</taxon>
        <taxon>Streptophyta</taxon>
        <taxon>Embryophyta</taxon>
        <taxon>Tracheophyta</taxon>
        <taxon>Spermatophyta</taxon>
        <taxon>Magnoliopsida</taxon>
        <taxon>eudicotyledons</taxon>
        <taxon>Gunneridae</taxon>
        <taxon>Pentapetalae</taxon>
        <taxon>rosids</taxon>
        <taxon>Vitales</taxon>
        <taxon>Vitaceae</taxon>
        <taxon>Viteae</taxon>
        <taxon>Vitis</taxon>
    </lineage>
</organism>
<evidence type="ECO:0000313" key="2">
    <source>
        <dbReference type="Proteomes" id="UP000288805"/>
    </source>
</evidence>
<dbReference type="AlphaFoldDB" id="A0A438FWH7"/>
<comment type="caution">
    <text evidence="1">The sequence shown here is derived from an EMBL/GenBank/DDBJ whole genome shotgun (WGS) entry which is preliminary data.</text>
</comment>
<proteinExistence type="predicted"/>
<accession>A0A438FWH7</accession>
<protein>
    <submittedName>
        <fullName evidence="1">Uncharacterized protein</fullName>
    </submittedName>
</protein>
<sequence>MQFKKPSLEFLMARSPDKSSSKFLRHGGLRIQLLPGAPGGWGLDMYATDVYNKGGKRTNSSFIVSNLGLILTPVDWEYLWDRLAPVDQEYLHMSKPPD</sequence>
<evidence type="ECO:0000313" key="1">
    <source>
        <dbReference type="EMBL" id="RVW64321.1"/>
    </source>
</evidence>